<comment type="similarity">
    <text evidence="1">Belongs to the synembryn family.</text>
</comment>
<feature type="compositionally biased region" description="Low complexity" evidence="4">
    <location>
        <begin position="305"/>
        <end position="326"/>
    </location>
</feature>
<dbReference type="AlphaFoldDB" id="A0A401G9W6"/>
<organism evidence="5 6">
    <name type="scientific">Sparassis crispa</name>
    <dbReference type="NCBI Taxonomy" id="139825"/>
    <lineage>
        <taxon>Eukaryota</taxon>
        <taxon>Fungi</taxon>
        <taxon>Dikarya</taxon>
        <taxon>Basidiomycota</taxon>
        <taxon>Agaricomycotina</taxon>
        <taxon>Agaricomycetes</taxon>
        <taxon>Polyporales</taxon>
        <taxon>Sparassidaceae</taxon>
        <taxon>Sparassis</taxon>
    </lineage>
</organism>
<reference evidence="5 6" key="1">
    <citation type="journal article" date="2018" name="Sci. Rep.">
        <title>Genome sequence of the cauliflower mushroom Sparassis crispa (Hanabiratake) and its association with beneficial usage.</title>
        <authorList>
            <person name="Kiyama R."/>
            <person name="Furutani Y."/>
            <person name="Kawaguchi K."/>
            <person name="Nakanishi T."/>
        </authorList>
    </citation>
    <scope>NUCLEOTIDE SEQUENCE [LARGE SCALE GENOMIC DNA]</scope>
</reference>
<gene>
    <name evidence="5" type="ORF">SCP_0201570</name>
</gene>
<evidence type="ECO:0000256" key="4">
    <source>
        <dbReference type="SAM" id="MobiDB-lite"/>
    </source>
</evidence>
<feature type="compositionally biased region" description="Polar residues" evidence="4">
    <location>
        <begin position="535"/>
        <end position="547"/>
    </location>
</feature>
<evidence type="ECO:0000313" key="5">
    <source>
        <dbReference type="EMBL" id="GBE78960.1"/>
    </source>
</evidence>
<proteinExistence type="inferred from homology"/>
<dbReference type="STRING" id="139825.A0A401G9W6"/>
<evidence type="ECO:0000256" key="1">
    <source>
        <dbReference type="ARBA" id="ARBA00009049"/>
    </source>
</evidence>
<keyword evidence="2" id="KW-0344">Guanine-nucleotide releasing factor</keyword>
<dbReference type="GO" id="GO:0007186">
    <property type="term" value="P:G protein-coupled receptor signaling pathway"/>
    <property type="evidence" value="ECO:0007669"/>
    <property type="project" value="TreeGrafter"/>
</dbReference>
<feature type="region of interest" description="Disordered" evidence="4">
    <location>
        <begin position="587"/>
        <end position="607"/>
    </location>
</feature>
<dbReference type="GeneID" id="38775877"/>
<dbReference type="PANTHER" id="PTHR12425">
    <property type="entry name" value="SYNEMBRYN"/>
    <property type="match status" value="1"/>
</dbReference>
<dbReference type="PANTHER" id="PTHR12425:SF5">
    <property type="entry name" value="SYNEMBRYN"/>
    <property type="match status" value="1"/>
</dbReference>
<dbReference type="GO" id="GO:0001965">
    <property type="term" value="F:G-protein alpha-subunit binding"/>
    <property type="evidence" value="ECO:0007669"/>
    <property type="project" value="TreeGrafter"/>
</dbReference>
<dbReference type="OrthoDB" id="5585685at2759"/>
<evidence type="ECO:0000256" key="2">
    <source>
        <dbReference type="ARBA" id="ARBA00022658"/>
    </source>
</evidence>
<keyword evidence="6" id="KW-1185">Reference proteome</keyword>
<feature type="region of interest" description="Disordered" evidence="4">
    <location>
        <begin position="302"/>
        <end position="360"/>
    </location>
</feature>
<dbReference type="GO" id="GO:0005085">
    <property type="term" value="F:guanyl-nucleotide exchange factor activity"/>
    <property type="evidence" value="ECO:0007669"/>
    <property type="project" value="UniProtKB-KW"/>
</dbReference>
<comment type="caution">
    <text evidence="5">The sequence shown here is derived from an EMBL/GenBank/DDBJ whole genome shotgun (WGS) entry which is preliminary data.</text>
</comment>
<dbReference type="Pfam" id="PF10165">
    <property type="entry name" value="Ric8"/>
    <property type="match status" value="1"/>
</dbReference>
<evidence type="ECO:0000313" key="6">
    <source>
        <dbReference type="Proteomes" id="UP000287166"/>
    </source>
</evidence>
<dbReference type="InterPro" id="IPR019318">
    <property type="entry name" value="Gua_nucleotide_exch_fac_Ric8"/>
</dbReference>
<evidence type="ECO:0008006" key="7">
    <source>
        <dbReference type="Google" id="ProtNLM"/>
    </source>
</evidence>
<dbReference type="RefSeq" id="XP_027609873.1">
    <property type="nucleotide sequence ID" value="XM_027754072.1"/>
</dbReference>
<name>A0A401G9W6_9APHY</name>
<dbReference type="EMBL" id="BFAD01000002">
    <property type="protein sequence ID" value="GBE78960.1"/>
    <property type="molecule type" value="Genomic_DNA"/>
</dbReference>
<dbReference type="Proteomes" id="UP000287166">
    <property type="component" value="Unassembled WGS sequence"/>
</dbReference>
<accession>A0A401G9W6</accession>
<evidence type="ECO:0000256" key="3">
    <source>
        <dbReference type="ARBA" id="ARBA00023186"/>
    </source>
</evidence>
<sequence length="607" mass="64885">MSAFLQAYSALSASSPRSQVSSVLQSVTDAFPSQIDPATRKQLVQTILDDLTRCSSQNGKKTTLTSKEALPALLAVKTLGKDPAGSEVISSASNLSSLIALSHTYKDNLDASNEALRCVANALLLITEARITFIEKEVGGGEVCVALLEKSTLPERIFLASRILFLCTVSMGSSGDYIKGLVEARPPGHSGNIIEVIGMRLDGLTRNILSSAKLAREAMTDLLKFTFNILLHYPKIVDESEGDPDSKVMGECWSDRLDNILPPLIRTFVTLPSSSPVPLDAPMSHVIHALITIPVTPTLRPKWFPTGSSRGSPRPSTSKRSPDSPTGSPDISGKGQLPLSASSSSSNSPTFGPTKDGKHGAFDRAISALTAGRRFSRSRSPHPGSRSDVLQRAYDLLDSALAHFLPGTVDPDDASVRVRCKDEAGASLDDVMLPLVLLLTKLCAADEAARARMRERILPDDLDRTSPLEGRPDLLGRCLRLLACAYHTRLKPAVGEMLYAVCDSDAGTLASYVGYGNAAGFLFHKGVTAAPPRPTTSNVPVATTSGMPINPITGVAEVPREAPEMSNEEKEREAEKLFVLFDRLEKSGAIPPSQNPIRKAAQDGKLG</sequence>
<keyword evidence="3" id="KW-0143">Chaperone</keyword>
<feature type="region of interest" description="Disordered" evidence="4">
    <location>
        <begin position="532"/>
        <end position="553"/>
    </location>
</feature>
<dbReference type="InParanoid" id="A0A401G9W6"/>
<protein>
    <recommendedName>
        <fullName evidence="7">Synembryn-A</fullName>
    </recommendedName>
</protein>
<dbReference type="GO" id="GO:0005737">
    <property type="term" value="C:cytoplasm"/>
    <property type="evidence" value="ECO:0007669"/>
    <property type="project" value="TreeGrafter"/>
</dbReference>